<keyword evidence="5" id="KW-0808">Transferase</keyword>
<dbReference type="InterPro" id="IPR015424">
    <property type="entry name" value="PyrdxlP-dep_Trfase"/>
</dbReference>
<evidence type="ECO:0000313" key="6">
    <source>
        <dbReference type="Proteomes" id="UP000256708"/>
    </source>
</evidence>
<dbReference type="Pfam" id="PF01053">
    <property type="entry name" value="Cys_Met_Meta_PP"/>
    <property type="match status" value="1"/>
</dbReference>
<sequence>MPHIHPKTTPIYQTSVFTFDDLNALEQYFEQPGQSYMYTRYSNPNSDELAEQVNKLEGGAGAVVTSSGMSAILAAVLGLCKAGDHVLCAEEIYGGSSALLTKELTRIGIEVTLVPTADIYTLQPYVQPNTRLLLLETMSNPLLQVFDIAQLAQQTQQHQIKLVVDNTFATPIITKPLSLGADMVIHSVTKYLSGHSDVTAGVVICEQQEDLQRVKQVMMVYGLNLSPFESWLAARGLKTLRLRMREHSSNALAVAQFLQSHPKVEKVWYPGLQEHPQYELAKKQGRGMSGGMLSFRIQDDKEAVNRFMQALQHIPFAPSLAGVATSISYPLGTSHRSLSPEQQQRMSITAGVIRLSVGIEEPEELIADIDQALTQV</sequence>
<dbReference type="OrthoDB" id="634606at2"/>
<dbReference type="GO" id="GO:0019346">
    <property type="term" value="P:transsulfuration"/>
    <property type="evidence" value="ECO:0007669"/>
    <property type="project" value="InterPro"/>
</dbReference>
<dbReference type="InterPro" id="IPR015422">
    <property type="entry name" value="PyrdxlP-dep_Trfase_small"/>
</dbReference>
<reference evidence="6" key="1">
    <citation type="submission" date="2018-08" db="EMBL/GenBank/DDBJ databases">
        <authorList>
            <person name="Liu Z.-W."/>
            <person name="Du Z.-J."/>
        </authorList>
    </citation>
    <scope>NUCLEOTIDE SEQUENCE [LARGE SCALE GENOMIC DNA]</scope>
    <source>
        <strain evidence="6">H4X</strain>
    </source>
</reference>
<dbReference type="Proteomes" id="UP000256708">
    <property type="component" value="Unassembled WGS sequence"/>
</dbReference>
<protein>
    <submittedName>
        <fullName evidence="5">Aminotransferase class V-fold PLP-dependent enzyme</fullName>
    </submittedName>
</protein>
<evidence type="ECO:0000256" key="4">
    <source>
        <dbReference type="RuleBase" id="RU362118"/>
    </source>
</evidence>
<keyword evidence="5" id="KW-0032">Aminotransferase</keyword>
<comment type="similarity">
    <text evidence="4">Belongs to the trans-sulfuration enzymes family.</text>
</comment>
<accession>A0A3D8L7U6</accession>
<gene>
    <name evidence="5" type="ORF">DXT99_19815</name>
</gene>
<dbReference type="PANTHER" id="PTHR11808">
    <property type="entry name" value="TRANS-SULFURATION ENZYME FAMILY MEMBER"/>
    <property type="match status" value="1"/>
</dbReference>
<evidence type="ECO:0000256" key="2">
    <source>
        <dbReference type="ARBA" id="ARBA00022898"/>
    </source>
</evidence>
<evidence type="ECO:0000256" key="3">
    <source>
        <dbReference type="PIRSR" id="PIRSR001434-2"/>
    </source>
</evidence>
<dbReference type="GO" id="GO:0008483">
    <property type="term" value="F:transaminase activity"/>
    <property type="evidence" value="ECO:0007669"/>
    <property type="project" value="UniProtKB-KW"/>
</dbReference>
<proteinExistence type="inferred from homology"/>
<organism evidence="5 6">
    <name type="scientific">Pontibacter diazotrophicus</name>
    <dbReference type="NCBI Taxonomy" id="1400979"/>
    <lineage>
        <taxon>Bacteria</taxon>
        <taxon>Pseudomonadati</taxon>
        <taxon>Bacteroidota</taxon>
        <taxon>Cytophagia</taxon>
        <taxon>Cytophagales</taxon>
        <taxon>Hymenobacteraceae</taxon>
        <taxon>Pontibacter</taxon>
    </lineage>
</organism>
<dbReference type="CDD" id="cd00614">
    <property type="entry name" value="CGS_like"/>
    <property type="match status" value="1"/>
</dbReference>
<dbReference type="Gene3D" id="3.90.1150.10">
    <property type="entry name" value="Aspartate Aminotransferase, domain 1"/>
    <property type="match status" value="1"/>
</dbReference>
<dbReference type="GO" id="GO:0016846">
    <property type="term" value="F:carbon-sulfur lyase activity"/>
    <property type="evidence" value="ECO:0007669"/>
    <property type="project" value="TreeGrafter"/>
</dbReference>
<dbReference type="RefSeq" id="WP_115567324.1">
    <property type="nucleotide sequence ID" value="NZ_QRGR01000024.1"/>
</dbReference>
<evidence type="ECO:0000313" key="5">
    <source>
        <dbReference type="EMBL" id="RDV13437.1"/>
    </source>
</evidence>
<dbReference type="FunFam" id="3.40.640.10:FF:000046">
    <property type="entry name" value="Cystathionine gamma-lyase"/>
    <property type="match status" value="1"/>
</dbReference>
<comment type="cofactor">
    <cofactor evidence="1 4">
        <name>pyridoxal 5'-phosphate</name>
        <dbReference type="ChEBI" id="CHEBI:597326"/>
    </cofactor>
</comment>
<dbReference type="Gene3D" id="3.40.640.10">
    <property type="entry name" value="Type I PLP-dependent aspartate aminotransferase-like (Major domain)"/>
    <property type="match status" value="1"/>
</dbReference>
<dbReference type="SUPFAM" id="SSF53383">
    <property type="entry name" value="PLP-dependent transferases"/>
    <property type="match status" value="1"/>
</dbReference>
<dbReference type="EMBL" id="QRGR01000024">
    <property type="protein sequence ID" value="RDV13437.1"/>
    <property type="molecule type" value="Genomic_DNA"/>
</dbReference>
<dbReference type="InterPro" id="IPR000277">
    <property type="entry name" value="Cys/Met-Metab_PyrdxlP-dep_enz"/>
</dbReference>
<comment type="caution">
    <text evidence="5">The sequence shown here is derived from an EMBL/GenBank/DDBJ whole genome shotgun (WGS) entry which is preliminary data.</text>
</comment>
<feature type="modified residue" description="N6-(pyridoxal phosphate)lysine" evidence="3">
    <location>
        <position position="190"/>
    </location>
</feature>
<keyword evidence="6" id="KW-1185">Reference proteome</keyword>
<dbReference type="GO" id="GO:0005737">
    <property type="term" value="C:cytoplasm"/>
    <property type="evidence" value="ECO:0007669"/>
    <property type="project" value="TreeGrafter"/>
</dbReference>
<dbReference type="PANTHER" id="PTHR11808:SF80">
    <property type="entry name" value="CYSTATHIONINE GAMMA-LYASE"/>
    <property type="match status" value="1"/>
</dbReference>
<dbReference type="AlphaFoldDB" id="A0A3D8L7U6"/>
<name>A0A3D8L7U6_9BACT</name>
<dbReference type="PIRSF" id="PIRSF001434">
    <property type="entry name" value="CGS"/>
    <property type="match status" value="1"/>
</dbReference>
<keyword evidence="2 3" id="KW-0663">Pyridoxal phosphate</keyword>
<dbReference type="GO" id="GO:0030170">
    <property type="term" value="F:pyridoxal phosphate binding"/>
    <property type="evidence" value="ECO:0007669"/>
    <property type="project" value="InterPro"/>
</dbReference>
<evidence type="ECO:0000256" key="1">
    <source>
        <dbReference type="ARBA" id="ARBA00001933"/>
    </source>
</evidence>
<dbReference type="InterPro" id="IPR015421">
    <property type="entry name" value="PyrdxlP-dep_Trfase_major"/>
</dbReference>